<dbReference type="PANTHER" id="PTHR30417">
    <property type="entry name" value="N-ACETYLMURAMOYL-L-ALANINE AMIDASE AMID"/>
    <property type="match status" value="1"/>
</dbReference>
<dbReference type="EMBL" id="BSOS01000024">
    <property type="protein sequence ID" value="GLR66453.1"/>
    <property type="molecule type" value="Genomic_DNA"/>
</dbReference>
<dbReference type="SUPFAM" id="SSF47090">
    <property type="entry name" value="PGBD-like"/>
    <property type="match status" value="1"/>
</dbReference>
<evidence type="ECO:0000256" key="4">
    <source>
        <dbReference type="ARBA" id="ARBA00022801"/>
    </source>
</evidence>
<proteinExistence type="inferred from homology"/>
<dbReference type="Proteomes" id="UP001156641">
    <property type="component" value="Unassembled WGS sequence"/>
</dbReference>
<reference evidence="8" key="1">
    <citation type="journal article" date="2019" name="Int. J. Syst. Evol. Microbiol.">
        <title>The Global Catalogue of Microorganisms (GCM) 10K type strain sequencing project: providing services to taxonomists for standard genome sequencing and annotation.</title>
        <authorList>
            <consortium name="The Broad Institute Genomics Platform"/>
            <consortium name="The Broad Institute Genome Sequencing Center for Infectious Disease"/>
            <person name="Wu L."/>
            <person name="Ma J."/>
        </authorList>
    </citation>
    <scope>NUCLEOTIDE SEQUENCE [LARGE SCALE GENOMIC DNA]</scope>
    <source>
        <strain evidence="8">NBRC 112502</strain>
    </source>
</reference>
<dbReference type="Pfam" id="PF01510">
    <property type="entry name" value="Amidase_2"/>
    <property type="match status" value="1"/>
</dbReference>
<dbReference type="InterPro" id="IPR002502">
    <property type="entry name" value="Amidase_domain"/>
</dbReference>
<dbReference type="SMART" id="SM00644">
    <property type="entry name" value="Ami_2"/>
    <property type="match status" value="1"/>
</dbReference>
<evidence type="ECO:0000256" key="3">
    <source>
        <dbReference type="ARBA" id="ARBA00011901"/>
    </source>
</evidence>
<dbReference type="InterPro" id="IPR051206">
    <property type="entry name" value="NAMLAA_amidase_2"/>
</dbReference>
<evidence type="ECO:0000256" key="1">
    <source>
        <dbReference type="ARBA" id="ARBA00001561"/>
    </source>
</evidence>
<protein>
    <recommendedName>
        <fullName evidence="3">N-acetylmuramoyl-L-alanine amidase</fullName>
        <ecNumber evidence="3">3.5.1.28</ecNumber>
    </recommendedName>
</protein>
<keyword evidence="8" id="KW-1185">Reference proteome</keyword>
<keyword evidence="5" id="KW-0961">Cell wall biogenesis/degradation</keyword>
<organism evidence="7 8">
    <name type="scientific">Acidocella aquatica</name>
    <dbReference type="NCBI Taxonomy" id="1922313"/>
    <lineage>
        <taxon>Bacteria</taxon>
        <taxon>Pseudomonadati</taxon>
        <taxon>Pseudomonadota</taxon>
        <taxon>Alphaproteobacteria</taxon>
        <taxon>Acetobacterales</taxon>
        <taxon>Acidocellaceae</taxon>
        <taxon>Acidocella</taxon>
    </lineage>
</organism>
<dbReference type="EC" id="3.5.1.28" evidence="3"/>
<dbReference type="SUPFAM" id="SSF55846">
    <property type="entry name" value="N-acetylmuramoyl-L-alanine amidase-like"/>
    <property type="match status" value="1"/>
</dbReference>
<feature type="domain" description="N-acetylmuramoyl-L-alanine amidase" evidence="6">
    <location>
        <begin position="4"/>
        <end position="142"/>
    </location>
</feature>
<dbReference type="Gene3D" id="1.10.101.10">
    <property type="entry name" value="PGBD-like superfamily/PGBD"/>
    <property type="match status" value="1"/>
</dbReference>
<comment type="catalytic activity">
    <reaction evidence="1">
        <text>Hydrolyzes the link between N-acetylmuramoyl residues and L-amino acid residues in certain cell-wall glycopeptides.</text>
        <dbReference type="EC" id="3.5.1.28"/>
    </reaction>
</comment>
<comment type="similarity">
    <text evidence="2">Belongs to the N-acetylmuramoyl-L-alanine amidase 2 family.</text>
</comment>
<name>A0ABQ6A8A0_9PROT</name>
<dbReference type="Gene3D" id="3.40.80.10">
    <property type="entry name" value="Peptidoglycan recognition protein-like"/>
    <property type="match status" value="1"/>
</dbReference>
<evidence type="ECO:0000256" key="5">
    <source>
        <dbReference type="ARBA" id="ARBA00023316"/>
    </source>
</evidence>
<dbReference type="PANTHER" id="PTHR30417:SF1">
    <property type="entry name" value="N-ACETYLMURAMOYL-L-ALANINE AMIDASE AMID"/>
    <property type="match status" value="1"/>
</dbReference>
<dbReference type="InterPro" id="IPR036505">
    <property type="entry name" value="Amidase/PGRP_sf"/>
</dbReference>
<comment type="caution">
    <text evidence="7">The sequence shown here is derived from an EMBL/GenBank/DDBJ whole genome shotgun (WGS) entry which is preliminary data.</text>
</comment>
<accession>A0ABQ6A8A0</accession>
<sequence length="222" mass="23800">MIPAPSPNFDERPGGVAFLVLHYTGMQTAEAAIARLRDPVAKVSAHYVVDEDGAVYALVAEEKRAWHAGVSFWRGVSMLNDASIGIEIVNPGHAFGYVAFPARQMAAVTALCLEVLGRWPAIVARNVVGHSDIAPDRKWDPGELFDWRGLAAAGVGLWSDGFAPPGDLLDDLAAIGYDTRFAARDVIIAFQRHFLPEHLSGEADMMTAARAAAVRALIDAPA</sequence>
<evidence type="ECO:0000313" key="8">
    <source>
        <dbReference type="Proteomes" id="UP001156641"/>
    </source>
</evidence>
<dbReference type="InterPro" id="IPR036366">
    <property type="entry name" value="PGBDSf"/>
</dbReference>
<evidence type="ECO:0000256" key="2">
    <source>
        <dbReference type="ARBA" id="ARBA00007553"/>
    </source>
</evidence>
<evidence type="ECO:0000259" key="6">
    <source>
        <dbReference type="SMART" id="SM00644"/>
    </source>
</evidence>
<dbReference type="InterPro" id="IPR036365">
    <property type="entry name" value="PGBD-like_sf"/>
</dbReference>
<dbReference type="CDD" id="cd06583">
    <property type="entry name" value="PGRP"/>
    <property type="match status" value="1"/>
</dbReference>
<keyword evidence="4" id="KW-0378">Hydrolase</keyword>
<gene>
    <name evidence="7" type="ORF">GCM10010909_11330</name>
</gene>
<evidence type="ECO:0000313" key="7">
    <source>
        <dbReference type="EMBL" id="GLR66453.1"/>
    </source>
</evidence>